<reference evidence="3 4" key="1">
    <citation type="submission" date="2019-03" db="EMBL/GenBank/DDBJ databases">
        <title>Genomics of glacier-inhabiting Cryobacterium strains.</title>
        <authorList>
            <person name="Liu Q."/>
            <person name="Xin Y.-H."/>
        </authorList>
    </citation>
    <scope>NUCLEOTIDE SEQUENCE [LARGE SCALE GENOMIC DNA]</scope>
    <source>
        <strain evidence="3 4">Hh4</strain>
    </source>
</reference>
<dbReference type="SMART" id="SM00530">
    <property type="entry name" value="HTH_XRE"/>
    <property type="match status" value="1"/>
</dbReference>
<dbReference type="OrthoDB" id="513181at2"/>
<sequence>MCKLDSIILTRELIQMTTGDRIKRLRELAQLSQRDLQARTDISQSTIARIESGDRAVKPYELSAFAAALGCLESSLMDSHPVRDRLQYAARTNSGCIAETESVKDHLFYLLEMDTYLRRALTTKQPA</sequence>
<dbReference type="Pfam" id="PF01381">
    <property type="entry name" value="HTH_3"/>
    <property type="match status" value="1"/>
</dbReference>
<evidence type="ECO:0000313" key="3">
    <source>
        <dbReference type="EMBL" id="TFD70536.1"/>
    </source>
</evidence>
<dbReference type="GO" id="GO:0003677">
    <property type="term" value="F:DNA binding"/>
    <property type="evidence" value="ECO:0007669"/>
    <property type="project" value="UniProtKB-KW"/>
</dbReference>
<dbReference type="EMBL" id="SOHH01000121">
    <property type="protein sequence ID" value="TFD70536.1"/>
    <property type="molecule type" value="Genomic_DNA"/>
</dbReference>
<dbReference type="InterPro" id="IPR001387">
    <property type="entry name" value="Cro/C1-type_HTH"/>
</dbReference>
<keyword evidence="4" id="KW-1185">Reference proteome</keyword>
<dbReference type="GO" id="GO:0003700">
    <property type="term" value="F:DNA-binding transcription factor activity"/>
    <property type="evidence" value="ECO:0007669"/>
    <property type="project" value="TreeGrafter"/>
</dbReference>
<comment type="caution">
    <text evidence="3">The sequence shown here is derived from an EMBL/GenBank/DDBJ whole genome shotgun (WGS) entry which is preliminary data.</text>
</comment>
<dbReference type="SUPFAM" id="SSF47413">
    <property type="entry name" value="lambda repressor-like DNA-binding domains"/>
    <property type="match status" value="1"/>
</dbReference>
<gene>
    <name evidence="3" type="ORF">E3T48_16415</name>
</gene>
<dbReference type="CDD" id="cd00093">
    <property type="entry name" value="HTH_XRE"/>
    <property type="match status" value="1"/>
</dbReference>
<feature type="domain" description="HTH cro/C1-type" evidence="2">
    <location>
        <begin position="22"/>
        <end position="76"/>
    </location>
</feature>
<name>A0A4R9AV52_9MICO</name>
<accession>A0A4R9AV52</accession>
<proteinExistence type="predicted"/>
<dbReference type="PROSITE" id="PS50943">
    <property type="entry name" value="HTH_CROC1"/>
    <property type="match status" value="1"/>
</dbReference>
<organism evidence="3 4">
    <name type="scientific">Cryobacterium fucosi</name>
    <dbReference type="NCBI Taxonomy" id="1259157"/>
    <lineage>
        <taxon>Bacteria</taxon>
        <taxon>Bacillati</taxon>
        <taxon>Actinomycetota</taxon>
        <taxon>Actinomycetes</taxon>
        <taxon>Micrococcales</taxon>
        <taxon>Microbacteriaceae</taxon>
        <taxon>Cryobacterium</taxon>
    </lineage>
</organism>
<evidence type="ECO:0000256" key="1">
    <source>
        <dbReference type="ARBA" id="ARBA00023125"/>
    </source>
</evidence>
<evidence type="ECO:0000313" key="4">
    <source>
        <dbReference type="Proteomes" id="UP000298313"/>
    </source>
</evidence>
<dbReference type="Proteomes" id="UP000298313">
    <property type="component" value="Unassembled WGS sequence"/>
</dbReference>
<dbReference type="PANTHER" id="PTHR46797:SF1">
    <property type="entry name" value="METHYLPHOSPHONATE SYNTHASE"/>
    <property type="match status" value="1"/>
</dbReference>
<evidence type="ECO:0000259" key="2">
    <source>
        <dbReference type="PROSITE" id="PS50943"/>
    </source>
</evidence>
<dbReference type="Gene3D" id="1.10.260.40">
    <property type="entry name" value="lambda repressor-like DNA-binding domains"/>
    <property type="match status" value="1"/>
</dbReference>
<protein>
    <submittedName>
        <fullName evidence="3">XRE family transcriptional regulator</fullName>
    </submittedName>
</protein>
<dbReference type="AlphaFoldDB" id="A0A4R9AV52"/>
<keyword evidence="1" id="KW-0238">DNA-binding</keyword>
<dbReference type="PANTHER" id="PTHR46797">
    <property type="entry name" value="HTH-TYPE TRANSCRIPTIONAL REGULATOR"/>
    <property type="match status" value="1"/>
</dbReference>
<dbReference type="InterPro" id="IPR050807">
    <property type="entry name" value="TransReg_Diox_bact_type"/>
</dbReference>
<dbReference type="InterPro" id="IPR010982">
    <property type="entry name" value="Lambda_DNA-bd_dom_sf"/>
</dbReference>
<dbReference type="GO" id="GO:0005829">
    <property type="term" value="C:cytosol"/>
    <property type="evidence" value="ECO:0007669"/>
    <property type="project" value="TreeGrafter"/>
</dbReference>